<accession>A0A0P1A8J9</accession>
<proteinExistence type="predicted"/>
<dbReference type="EMBL" id="CCYD01000207">
    <property type="protein sequence ID" value="CEG36487.1"/>
    <property type="molecule type" value="Genomic_DNA"/>
</dbReference>
<protein>
    <submittedName>
        <fullName evidence="1">Uncharacterized protein</fullName>
    </submittedName>
</protein>
<name>A0A0P1A8J9_PLAHL</name>
<dbReference type="GeneID" id="36398090"/>
<sequence>MRAILLLRQSAEKSLCERLMTPRVSTPRKLRMCLKQEWLGNPVASIRIIRSGTEGIARYHALPSCGLKKAGRHRFTALQVSLSKTKVILRLMWSITNNGGKLKKYQPSLSS</sequence>
<evidence type="ECO:0000313" key="1">
    <source>
        <dbReference type="EMBL" id="CEG36487.1"/>
    </source>
</evidence>
<evidence type="ECO:0000313" key="2">
    <source>
        <dbReference type="Proteomes" id="UP000054928"/>
    </source>
</evidence>
<keyword evidence="2" id="KW-1185">Reference proteome</keyword>
<dbReference type="Proteomes" id="UP000054928">
    <property type="component" value="Unassembled WGS sequence"/>
</dbReference>
<organism evidence="1 2">
    <name type="scientific">Plasmopara halstedii</name>
    <name type="common">Downy mildew of sunflower</name>
    <dbReference type="NCBI Taxonomy" id="4781"/>
    <lineage>
        <taxon>Eukaryota</taxon>
        <taxon>Sar</taxon>
        <taxon>Stramenopiles</taxon>
        <taxon>Oomycota</taxon>
        <taxon>Peronosporomycetes</taxon>
        <taxon>Peronosporales</taxon>
        <taxon>Peronosporaceae</taxon>
        <taxon>Plasmopara</taxon>
    </lineage>
</organism>
<reference evidence="2" key="1">
    <citation type="submission" date="2014-09" db="EMBL/GenBank/DDBJ databases">
        <authorList>
            <person name="Sharma Rahul"/>
            <person name="Thines Marco"/>
        </authorList>
    </citation>
    <scope>NUCLEOTIDE SEQUENCE [LARGE SCALE GENOMIC DNA]</scope>
</reference>
<dbReference type="AlphaFoldDB" id="A0A0P1A8J9"/>
<dbReference type="RefSeq" id="XP_024572856.1">
    <property type="nucleotide sequence ID" value="XM_024721357.1"/>
</dbReference>